<keyword evidence="2" id="KW-0413">Isomerase</keyword>
<accession>A0A518JUS6</accession>
<feature type="domain" description="Xylose isomerase-like TIM barrel" evidence="1">
    <location>
        <begin position="54"/>
        <end position="264"/>
    </location>
</feature>
<organism evidence="2 3">
    <name type="scientific">Rosistilla carotiformis</name>
    <dbReference type="NCBI Taxonomy" id="2528017"/>
    <lineage>
        <taxon>Bacteria</taxon>
        <taxon>Pseudomonadati</taxon>
        <taxon>Planctomycetota</taxon>
        <taxon>Planctomycetia</taxon>
        <taxon>Pirellulales</taxon>
        <taxon>Pirellulaceae</taxon>
        <taxon>Rosistilla</taxon>
    </lineage>
</organism>
<dbReference type="KEGG" id="rcf:Poly24_30150"/>
<dbReference type="InterPro" id="IPR050312">
    <property type="entry name" value="IolE/XylAMocC-like"/>
</dbReference>
<protein>
    <submittedName>
        <fullName evidence="2">Xylose isomerase-like TIM barrel</fullName>
    </submittedName>
</protein>
<evidence type="ECO:0000313" key="3">
    <source>
        <dbReference type="Proteomes" id="UP000315082"/>
    </source>
</evidence>
<dbReference type="InterPro" id="IPR036237">
    <property type="entry name" value="Xyl_isomerase-like_sf"/>
</dbReference>
<dbReference type="EMBL" id="CP036348">
    <property type="protein sequence ID" value="QDV69300.1"/>
    <property type="molecule type" value="Genomic_DNA"/>
</dbReference>
<evidence type="ECO:0000313" key="2">
    <source>
        <dbReference type="EMBL" id="QDV69300.1"/>
    </source>
</evidence>
<proteinExistence type="predicted"/>
<keyword evidence="3" id="KW-1185">Reference proteome</keyword>
<dbReference type="PROSITE" id="PS51318">
    <property type="entry name" value="TAT"/>
    <property type="match status" value="1"/>
</dbReference>
<dbReference type="Pfam" id="PF01261">
    <property type="entry name" value="AP_endonuc_2"/>
    <property type="match status" value="1"/>
</dbReference>
<dbReference type="RefSeq" id="WP_197451913.1">
    <property type="nucleotide sequence ID" value="NZ_CP036348.1"/>
</dbReference>
<dbReference type="InterPro" id="IPR013022">
    <property type="entry name" value="Xyl_isomerase-like_TIM-brl"/>
</dbReference>
<dbReference type="Gene3D" id="3.20.20.150">
    <property type="entry name" value="Divalent-metal-dependent TIM barrel enzymes"/>
    <property type="match status" value="1"/>
</dbReference>
<dbReference type="Proteomes" id="UP000315082">
    <property type="component" value="Chromosome"/>
</dbReference>
<dbReference type="PANTHER" id="PTHR12110:SF53">
    <property type="entry name" value="BLR5974 PROTEIN"/>
    <property type="match status" value="1"/>
</dbReference>
<dbReference type="InterPro" id="IPR006311">
    <property type="entry name" value="TAT_signal"/>
</dbReference>
<evidence type="ECO:0000259" key="1">
    <source>
        <dbReference type="Pfam" id="PF01261"/>
    </source>
</evidence>
<reference evidence="2 3" key="1">
    <citation type="submission" date="2019-02" db="EMBL/GenBank/DDBJ databases">
        <title>Deep-cultivation of Planctomycetes and their phenomic and genomic characterization uncovers novel biology.</title>
        <authorList>
            <person name="Wiegand S."/>
            <person name="Jogler M."/>
            <person name="Boedeker C."/>
            <person name="Pinto D."/>
            <person name="Vollmers J."/>
            <person name="Rivas-Marin E."/>
            <person name="Kohn T."/>
            <person name="Peeters S.H."/>
            <person name="Heuer A."/>
            <person name="Rast P."/>
            <person name="Oberbeckmann S."/>
            <person name="Bunk B."/>
            <person name="Jeske O."/>
            <person name="Meyerdierks A."/>
            <person name="Storesund J.E."/>
            <person name="Kallscheuer N."/>
            <person name="Luecker S."/>
            <person name="Lage O.M."/>
            <person name="Pohl T."/>
            <person name="Merkel B.J."/>
            <person name="Hornburger P."/>
            <person name="Mueller R.-W."/>
            <person name="Bruemmer F."/>
            <person name="Labrenz M."/>
            <person name="Spormann A.M."/>
            <person name="Op den Camp H."/>
            <person name="Overmann J."/>
            <person name="Amann R."/>
            <person name="Jetten M.S.M."/>
            <person name="Mascher T."/>
            <person name="Medema M.H."/>
            <person name="Devos D.P."/>
            <person name="Kaster A.-K."/>
            <person name="Ovreas L."/>
            <person name="Rohde M."/>
            <person name="Galperin M.Y."/>
            <person name="Jogler C."/>
        </authorList>
    </citation>
    <scope>NUCLEOTIDE SEQUENCE [LARGE SCALE GENOMIC DNA]</scope>
    <source>
        <strain evidence="2 3">Poly24</strain>
    </source>
</reference>
<name>A0A518JUS6_9BACT</name>
<sequence>MKRRDFLATTTIASAGLLASQPRLATADEKTDGMKLGLVTYNWGRDWDVPTLIRNCEETGFRGIELRSTHKHGVEISLDAGQRSEVAKRFADSDVELVGLGSACEYHSPDPAIVKKNIDETKQFIKLCADVGGSGVKVRPNGIPKNVPIEKTLNQIGMSLREVAKFGAEHGVVIRLEVHGRDGSAELPNIHRMIEVADHPNAVVCWNCNNSDHSGQGLQHNFDLVKEKINVVHIHDLRSDIYPWEQLFAMLKQAKFTGWTLLEDGKVPNDIVAAMHENRKVWDGLVAS</sequence>
<gene>
    <name evidence="2" type="ORF">Poly24_30150</name>
</gene>
<dbReference type="GO" id="GO:0016853">
    <property type="term" value="F:isomerase activity"/>
    <property type="evidence" value="ECO:0007669"/>
    <property type="project" value="UniProtKB-KW"/>
</dbReference>
<dbReference type="SUPFAM" id="SSF51658">
    <property type="entry name" value="Xylose isomerase-like"/>
    <property type="match status" value="1"/>
</dbReference>
<dbReference type="AlphaFoldDB" id="A0A518JUS6"/>
<dbReference type="PANTHER" id="PTHR12110">
    <property type="entry name" value="HYDROXYPYRUVATE ISOMERASE"/>
    <property type="match status" value="1"/>
</dbReference>